<feature type="transmembrane region" description="Helical" evidence="3">
    <location>
        <begin position="1451"/>
        <end position="1473"/>
    </location>
</feature>
<accession>A0A150GT91</accession>
<proteinExistence type="predicted"/>
<feature type="region of interest" description="Disordered" evidence="2">
    <location>
        <begin position="1"/>
        <end position="99"/>
    </location>
</feature>
<feature type="region of interest" description="Disordered" evidence="2">
    <location>
        <begin position="1212"/>
        <end position="1237"/>
    </location>
</feature>
<name>A0A150GT91_GONPE</name>
<reference evidence="5" key="1">
    <citation type="journal article" date="2016" name="Nat. Commun.">
        <title>The Gonium pectorale genome demonstrates co-option of cell cycle regulation during the evolution of multicellularity.</title>
        <authorList>
            <person name="Hanschen E.R."/>
            <person name="Marriage T.N."/>
            <person name="Ferris P.J."/>
            <person name="Hamaji T."/>
            <person name="Toyoda A."/>
            <person name="Fujiyama A."/>
            <person name="Neme R."/>
            <person name="Noguchi H."/>
            <person name="Minakuchi Y."/>
            <person name="Suzuki M."/>
            <person name="Kawai-Toyooka H."/>
            <person name="Smith D.R."/>
            <person name="Sparks H."/>
            <person name="Anderson J."/>
            <person name="Bakaric R."/>
            <person name="Luria V."/>
            <person name="Karger A."/>
            <person name="Kirschner M.W."/>
            <person name="Durand P.M."/>
            <person name="Michod R.E."/>
            <person name="Nozaki H."/>
            <person name="Olson B.J."/>
        </authorList>
    </citation>
    <scope>NUCLEOTIDE SEQUENCE [LARGE SCALE GENOMIC DNA]</scope>
    <source>
        <strain evidence="5">NIES-2863</strain>
    </source>
</reference>
<feature type="region of interest" description="Disordered" evidence="2">
    <location>
        <begin position="703"/>
        <end position="743"/>
    </location>
</feature>
<feature type="transmembrane region" description="Helical" evidence="3">
    <location>
        <begin position="1522"/>
        <end position="1544"/>
    </location>
</feature>
<feature type="compositionally biased region" description="Pro residues" evidence="2">
    <location>
        <begin position="634"/>
        <end position="644"/>
    </location>
</feature>
<feature type="compositionally biased region" description="Low complexity" evidence="2">
    <location>
        <begin position="645"/>
        <end position="654"/>
    </location>
</feature>
<feature type="region of interest" description="Disordered" evidence="2">
    <location>
        <begin position="613"/>
        <end position="691"/>
    </location>
</feature>
<evidence type="ECO:0000256" key="1">
    <source>
        <dbReference type="ARBA" id="ARBA00022581"/>
    </source>
</evidence>
<feature type="compositionally biased region" description="Low complexity" evidence="2">
    <location>
        <begin position="1"/>
        <end position="26"/>
    </location>
</feature>
<keyword evidence="3" id="KW-1133">Transmembrane helix</keyword>
<keyword evidence="1" id="KW-0945">Host-virus interaction</keyword>
<dbReference type="OrthoDB" id="563401at2759"/>
<evidence type="ECO:0000256" key="2">
    <source>
        <dbReference type="SAM" id="MobiDB-lite"/>
    </source>
</evidence>
<feature type="region of interest" description="Disordered" evidence="2">
    <location>
        <begin position="1342"/>
        <end position="1366"/>
    </location>
</feature>
<evidence type="ECO:0000313" key="5">
    <source>
        <dbReference type="Proteomes" id="UP000075714"/>
    </source>
</evidence>
<feature type="compositionally biased region" description="Acidic residues" evidence="2">
    <location>
        <begin position="713"/>
        <end position="725"/>
    </location>
</feature>
<feature type="compositionally biased region" description="Pro residues" evidence="2">
    <location>
        <begin position="772"/>
        <end position="787"/>
    </location>
</feature>
<feature type="compositionally biased region" description="Low complexity" evidence="2">
    <location>
        <begin position="1227"/>
        <end position="1237"/>
    </location>
</feature>
<keyword evidence="5" id="KW-1185">Reference proteome</keyword>
<gene>
    <name evidence="4" type="ORF">GPECTOR_8g4</name>
</gene>
<feature type="transmembrane region" description="Helical" evidence="3">
    <location>
        <begin position="1485"/>
        <end position="1502"/>
    </location>
</feature>
<keyword evidence="3" id="KW-0812">Transmembrane</keyword>
<evidence type="ECO:0000256" key="3">
    <source>
        <dbReference type="SAM" id="Phobius"/>
    </source>
</evidence>
<dbReference type="PANTHER" id="PTHR13037">
    <property type="entry name" value="FORMIN"/>
    <property type="match status" value="1"/>
</dbReference>
<feature type="region of interest" description="Disordered" evidence="2">
    <location>
        <begin position="810"/>
        <end position="844"/>
    </location>
</feature>
<dbReference type="PANTHER" id="PTHR13037:SF24">
    <property type="entry name" value="POLYCOMB PROTEIN PCL-RELATED"/>
    <property type="match status" value="1"/>
</dbReference>
<organism evidence="4 5">
    <name type="scientific">Gonium pectorale</name>
    <name type="common">Green alga</name>
    <dbReference type="NCBI Taxonomy" id="33097"/>
    <lineage>
        <taxon>Eukaryota</taxon>
        <taxon>Viridiplantae</taxon>
        <taxon>Chlorophyta</taxon>
        <taxon>core chlorophytes</taxon>
        <taxon>Chlorophyceae</taxon>
        <taxon>CS clade</taxon>
        <taxon>Chlamydomonadales</taxon>
        <taxon>Volvocaceae</taxon>
        <taxon>Gonium</taxon>
    </lineage>
</organism>
<feature type="region of interest" description="Disordered" evidence="2">
    <location>
        <begin position="164"/>
        <end position="217"/>
    </location>
</feature>
<evidence type="ECO:0000313" key="4">
    <source>
        <dbReference type="EMBL" id="KXZ53033.1"/>
    </source>
</evidence>
<dbReference type="Proteomes" id="UP000075714">
    <property type="component" value="Unassembled WGS sequence"/>
</dbReference>
<keyword evidence="3" id="KW-0472">Membrane</keyword>
<protein>
    <submittedName>
        <fullName evidence="4">Uncharacterized protein</fullName>
    </submittedName>
</protein>
<sequence length="1562" mass="155761">MPAVAATGLLAAQPRAAARSRASWRQLEAGTPPAATTSPQRAYAGAEAPQRHAAAAAAHYVAGPERRTDPGRGRGSQSVPGSGAGGFGQRQLAGEAGPQPALPLAGALLHITDLRSAISATEAEQGMQLTAAPAAAAAREPITAAEAEAAEAAAQLLAPWAAAAAHQAPASDHRPHRVPPVGGEGAGVDSPSAEPSPGIAAAQSGDDGTVMPTSPSLPASPFDVWHGRAASATASPAAAAAVANDAADYAAGALPVLEALRAFTPAGPVQVAQGDADVAAFQPPPPPSAAAAASRMPPEPPARGGQQQQLQPEHPPDTGCAVPARAAAQPPPEAWVAALDLALMRPASPPSSGAVVRAAVAREAASARAVRTAPAAGPSVLYESPSQHLSVSFKIETPPGVDFDRLAGELVAEAHHTVERALGGRGAAAATLAPAGPVAASGSAGAVLAPAGPAGAPRPAGRWLGYSTHMQCLRGCIEVVMRLEFEGEDLGLEELATSLEALEADLGRQVAVVAMRAHGGAAAQAEAGGAFSLEHPIVWVPALPALPVLPSERCSGGLAFALPAAAASAPPPSGGPVVLGCRVLVGMVPPVISSIGGVKPVCESCHAASVTDEAAASEPSLQPEAGPAGASPSTRPPPQTPPQTPVATAAAARSAFHRQSSTDCADWSFAQQQEQAAEEEAGHRTSAGGSSWAASVTPVLFMSGVLPSSDGTDNQDEDGDGDDDSYTSAAAGPVCPDAAPLAESPFATTGRTALLQQTGGEGLAARAAARTEPPPPAATSPPPPPLPSCLTLPRPVEYAGGVPAVRTAEATTRADADAAADAGGDAPGGPQPSGPRRRPAQKGRTCDAAYFDACRALAGRGGWRPCELAAADGGAGVSSSNTAGISVGVVGDSAKASGSDDAAEAAQVLQEEGGVREAAACDGCSGGHGHGVSGAEAGGILSRGHVVVDVFLDSVEDPAPSSGPGGPGPCAEVRVAVKQHGAVVAEVERLRVGPQGASVRLDLSGLEEGAAALLVLPYRQEQHGPAAGQAAEAGVQPSGPGAPAAAPLFYTPILVAPPDVAAELTQLVRRMEEACAGVQPAAALAETAAAPAAAPAAQTDPRFTRALAFTRHFSNLTSDLVSLLMGCARVAEEARVASPPAAAAAAASLEQHVADLQRLGRWLVSYLDSMRMPCTLRYMLQELQATGMLLYSGELMGEEAVSDFLGHLPHERGAGGGTASSGDRSDSGSSSASSAHAVRSMAARASRPYPPVEVPLSSVAFGFNGEAEQRFEDYLYDQTGAAGSFAAAAAAAAAAAGTAAAALGMLRPPVAFADIRGAGRALHAAGRLLAAGLGTATRAFRRSGSGAGKGGTQDNGSSSSGSASGGSIRGGSAVAAAMGRIVWLRDGVPLALLGIPAALLGVEAWAGAHSSARARDRFRAREAAVRAGHVLSMLLFLVLLLVGGWRVAGGAAAPSFSTGLPAAQLLALLLVVLHPISCSVRFRSYRFCWLLDAAVLGILSMARLEFDGGEGAGESRRVKTTAFLQGAAVAGLVLLGSMVATALVDWRWRRRFGAATASGAYS</sequence>
<feature type="region of interest" description="Disordered" evidence="2">
    <location>
        <begin position="758"/>
        <end position="792"/>
    </location>
</feature>
<comment type="caution">
    <text evidence="4">The sequence shown here is derived from an EMBL/GenBank/DDBJ whole genome shotgun (WGS) entry which is preliminary data.</text>
</comment>
<feature type="transmembrane region" description="Helical" evidence="3">
    <location>
        <begin position="1423"/>
        <end position="1445"/>
    </location>
</feature>
<feature type="compositionally biased region" description="Low complexity" evidence="2">
    <location>
        <begin position="44"/>
        <end position="62"/>
    </location>
</feature>
<dbReference type="EMBL" id="LSYV01000009">
    <property type="protein sequence ID" value="KXZ53033.1"/>
    <property type="molecule type" value="Genomic_DNA"/>
</dbReference>
<feature type="region of interest" description="Disordered" evidence="2">
    <location>
        <begin position="278"/>
        <end position="327"/>
    </location>
</feature>